<gene>
    <name evidence="7" type="ORF">LWI29_024941</name>
</gene>
<feature type="domain" description="Glucose-1-phosphate adenylyltransferase/Bifunctional protein GlmU-like C-terminal hexapeptide" evidence="6">
    <location>
        <begin position="53"/>
        <end position="123"/>
    </location>
</feature>
<keyword evidence="8" id="KW-1185">Reference proteome</keyword>
<dbReference type="InterPro" id="IPR011004">
    <property type="entry name" value="Trimer_LpxA-like_sf"/>
</dbReference>
<dbReference type="GO" id="GO:0009245">
    <property type="term" value="P:lipid A biosynthetic process"/>
    <property type="evidence" value="ECO:0007669"/>
    <property type="project" value="UniProtKB-KW"/>
</dbReference>
<keyword evidence="1" id="KW-0444">Lipid biosynthesis</keyword>
<evidence type="ECO:0000259" key="6">
    <source>
        <dbReference type="Pfam" id="PF24894"/>
    </source>
</evidence>
<dbReference type="InterPro" id="IPR056818">
    <property type="entry name" value="GlmU/GlgC-like_hexapep"/>
</dbReference>
<keyword evidence="3" id="KW-0808">Transferase</keyword>
<reference evidence="7" key="1">
    <citation type="journal article" date="2022" name="Plant J.">
        <title>Strategies of tolerance reflected in two North American maple genomes.</title>
        <authorList>
            <person name="McEvoy S.L."/>
            <person name="Sezen U.U."/>
            <person name="Trouern-Trend A."/>
            <person name="McMahon S.M."/>
            <person name="Schaberg P.G."/>
            <person name="Yang J."/>
            <person name="Wegrzyn J.L."/>
            <person name="Swenson N.G."/>
        </authorList>
    </citation>
    <scope>NUCLEOTIDE SEQUENCE</scope>
    <source>
        <strain evidence="7">NS2018</strain>
    </source>
</reference>
<sequence length="161" mass="17298">MAVNLKRFSVFYSKKKYTQDFLRLYNLSAISGVENPQDFQKWHNGGGSLNQSACIDPTALIEVGAIVHSKALLGANVCVGSGSVVGPAVTIGQSTKIGYNVALSNCNVGDSCAIHNGVSIGQDGVALLLISEYGAWRLWRLPCCEDLYYALVSLHLICNED</sequence>
<evidence type="ECO:0000313" key="8">
    <source>
        <dbReference type="Proteomes" id="UP001168877"/>
    </source>
</evidence>
<dbReference type="PANTHER" id="PTHR43378:SF2">
    <property type="entry name" value="UDP-3-O-ACYLGLUCOSAMINE N-ACYLTRANSFERASE 1, MITOCHONDRIAL-RELATED"/>
    <property type="match status" value="1"/>
</dbReference>
<dbReference type="Gene3D" id="2.160.10.10">
    <property type="entry name" value="Hexapeptide repeat proteins"/>
    <property type="match status" value="1"/>
</dbReference>
<evidence type="ECO:0000313" key="7">
    <source>
        <dbReference type="EMBL" id="KAK0579347.1"/>
    </source>
</evidence>
<reference evidence="7" key="2">
    <citation type="submission" date="2023-06" db="EMBL/GenBank/DDBJ databases">
        <authorList>
            <person name="Swenson N.G."/>
            <person name="Wegrzyn J.L."/>
            <person name="Mcevoy S.L."/>
        </authorList>
    </citation>
    <scope>NUCLEOTIDE SEQUENCE</scope>
    <source>
        <strain evidence="7">NS2018</strain>
        <tissue evidence="7">Leaf</tissue>
    </source>
</reference>
<dbReference type="SUPFAM" id="SSF51161">
    <property type="entry name" value="Trimeric LpxA-like enzymes"/>
    <property type="match status" value="1"/>
</dbReference>
<evidence type="ECO:0000256" key="3">
    <source>
        <dbReference type="ARBA" id="ARBA00022679"/>
    </source>
</evidence>
<proteinExistence type="predicted"/>
<evidence type="ECO:0000256" key="4">
    <source>
        <dbReference type="ARBA" id="ARBA00023098"/>
    </source>
</evidence>
<comment type="caution">
    <text evidence="7">The sequence shown here is derived from an EMBL/GenBank/DDBJ whole genome shotgun (WGS) entry which is preliminary data.</text>
</comment>
<dbReference type="PANTHER" id="PTHR43378">
    <property type="entry name" value="UDP-3-O-ACYLGLUCOSAMINE N-ACYLTRANSFERASE"/>
    <property type="match status" value="1"/>
</dbReference>
<dbReference type="InterPro" id="IPR007691">
    <property type="entry name" value="LpxD"/>
</dbReference>
<dbReference type="GO" id="GO:0016020">
    <property type="term" value="C:membrane"/>
    <property type="evidence" value="ECO:0007669"/>
    <property type="project" value="GOC"/>
</dbReference>
<dbReference type="AlphaFoldDB" id="A0AA39RV56"/>
<organism evidence="7 8">
    <name type="scientific">Acer saccharum</name>
    <name type="common">Sugar maple</name>
    <dbReference type="NCBI Taxonomy" id="4024"/>
    <lineage>
        <taxon>Eukaryota</taxon>
        <taxon>Viridiplantae</taxon>
        <taxon>Streptophyta</taxon>
        <taxon>Embryophyta</taxon>
        <taxon>Tracheophyta</taxon>
        <taxon>Spermatophyta</taxon>
        <taxon>Magnoliopsida</taxon>
        <taxon>eudicotyledons</taxon>
        <taxon>Gunneridae</taxon>
        <taxon>Pentapetalae</taxon>
        <taxon>rosids</taxon>
        <taxon>malvids</taxon>
        <taxon>Sapindales</taxon>
        <taxon>Sapindaceae</taxon>
        <taxon>Hippocastanoideae</taxon>
        <taxon>Acereae</taxon>
        <taxon>Acer</taxon>
    </lineage>
</organism>
<keyword evidence="5" id="KW-0012">Acyltransferase</keyword>
<evidence type="ECO:0000256" key="2">
    <source>
        <dbReference type="ARBA" id="ARBA00022556"/>
    </source>
</evidence>
<dbReference type="Pfam" id="PF24894">
    <property type="entry name" value="Hexapep_GlmU"/>
    <property type="match status" value="1"/>
</dbReference>
<keyword evidence="4" id="KW-0443">Lipid metabolism</keyword>
<dbReference type="GO" id="GO:0016410">
    <property type="term" value="F:N-acyltransferase activity"/>
    <property type="evidence" value="ECO:0007669"/>
    <property type="project" value="InterPro"/>
</dbReference>
<dbReference type="Proteomes" id="UP001168877">
    <property type="component" value="Unassembled WGS sequence"/>
</dbReference>
<protein>
    <recommendedName>
        <fullName evidence="6">Glucose-1-phosphate adenylyltransferase/Bifunctional protein GlmU-like C-terminal hexapeptide domain-containing protein</fullName>
    </recommendedName>
</protein>
<accession>A0AA39RV56</accession>
<evidence type="ECO:0000256" key="5">
    <source>
        <dbReference type="ARBA" id="ARBA00023315"/>
    </source>
</evidence>
<keyword evidence="2" id="KW-0441">Lipid A biosynthesis</keyword>
<name>A0AA39RV56_ACESA</name>
<evidence type="ECO:0000256" key="1">
    <source>
        <dbReference type="ARBA" id="ARBA00022516"/>
    </source>
</evidence>
<dbReference type="EMBL" id="JAUESC010000385">
    <property type="protein sequence ID" value="KAK0579347.1"/>
    <property type="molecule type" value="Genomic_DNA"/>
</dbReference>